<name>A0A8S5SVK8_9CAUD</name>
<feature type="transmembrane region" description="Helical" evidence="1">
    <location>
        <begin position="102"/>
        <end position="122"/>
    </location>
</feature>
<keyword evidence="1" id="KW-0472">Membrane</keyword>
<accession>A0A8S5SVK8</accession>
<protein>
    <submittedName>
        <fullName evidence="2">Uncharacterized protein</fullName>
    </submittedName>
</protein>
<proteinExistence type="predicted"/>
<evidence type="ECO:0000313" key="2">
    <source>
        <dbReference type="EMBL" id="DAF55109.1"/>
    </source>
</evidence>
<feature type="transmembrane region" description="Helical" evidence="1">
    <location>
        <begin position="20"/>
        <end position="40"/>
    </location>
</feature>
<sequence>MRKFILRVFSLNYIFGNYSVLRSATIMFPTFAMYFICDFLKITPLNYIFLGLFILFCLISFVYLKICPIKESEVDLLSENQKLQYKFKTTGVYEPVEKSDSILLLIIPLLSLIAAAICLLCYS</sequence>
<keyword evidence="1" id="KW-0812">Transmembrane</keyword>
<evidence type="ECO:0000256" key="1">
    <source>
        <dbReference type="SAM" id="Phobius"/>
    </source>
</evidence>
<keyword evidence="1" id="KW-1133">Transmembrane helix</keyword>
<organism evidence="2">
    <name type="scientific">Siphoviridae sp. ctDOT22</name>
    <dbReference type="NCBI Taxonomy" id="2827812"/>
    <lineage>
        <taxon>Viruses</taxon>
        <taxon>Duplodnaviria</taxon>
        <taxon>Heunggongvirae</taxon>
        <taxon>Uroviricota</taxon>
        <taxon>Caudoviricetes</taxon>
    </lineage>
</organism>
<dbReference type="EMBL" id="BK032686">
    <property type="protein sequence ID" value="DAF55109.1"/>
    <property type="molecule type" value="Genomic_DNA"/>
</dbReference>
<reference evidence="2" key="1">
    <citation type="journal article" date="2021" name="Proc. Natl. Acad. Sci. U.S.A.">
        <title>A Catalog of Tens of Thousands of Viruses from Human Metagenomes Reveals Hidden Associations with Chronic Diseases.</title>
        <authorList>
            <person name="Tisza M.J."/>
            <person name="Buck C.B."/>
        </authorList>
    </citation>
    <scope>NUCLEOTIDE SEQUENCE</scope>
    <source>
        <strain evidence="2">CtDOT22</strain>
    </source>
</reference>
<feature type="transmembrane region" description="Helical" evidence="1">
    <location>
        <begin position="47"/>
        <end position="66"/>
    </location>
</feature>